<comment type="catalytic activity">
    <reaction evidence="5">
        <text>3-phenylpyruvate = enol-phenylpyruvate</text>
        <dbReference type="Rhea" id="RHEA:17097"/>
        <dbReference type="ChEBI" id="CHEBI:16815"/>
        <dbReference type="ChEBI" id="CHEBI:18005"/>
        <dbReference type="EC" id="5.3.2.1"/>
    </reaction>
</comment>
<comment type="catalytic activity">
    <reaction evidence="6">
        <text>L-dopachrome = 5,6-dihydroxyindole-2-carboxylate</text>
        <dbReference type="Rhea" id="RHEA:13041"/>
        <dbReference type="ChEBI" id="CHEBI:16875"/>
        <dbReference type="ChEBI" id="CHEBI:57509"/>
        <dbReference type="EC" id="5.3.3.12"/>
    </reaction>
</comment>
<protein>
    <recommendedName>
        <fullName evidence="11">L-dopachrome isomerase</fullName>
        <ecNumber evidence="8">5.3.2.1</ecNumber>
        <ecNumber evidence="7">5.3.3.12</ecNumber>
    </recommendedName>
    <alternativeName>
        <fullName evidence="9">L-dopachrome tautomerase</fullName>
    </alternativeName>
    <alternativeName>
        <fullName evidence="10">Phenylpyruvate tautomerase</fullName>
    </alternativeName>
</protein>
<dbReference type="Proteomes" id="UP000254266">
    <property type="component" value="Unassembled WGS sequence"/>
</dbReference>
<dbReference type="InterPro" id="IPR001398">
    <property type="entry name" value="Macrophage_inhib_fac"/>
</dbReference>
<dbReference type="InterPro" id="IPR014347">
    <property type="entry name" value="Tautomerase/MIF_sf"/>
</dbReference>
<evidence type="ECO:0000256" key="4">
    <source>
        <dbReference type="ARBA" id="ARBA00023235"/>
    </source>
</evidence>
<dbReference type="GO" id="GO:0005125">
    <property type="term" value="F:cytokine activity"/>
    <property type="evidence" value="ECO:0007669"/>
    <property type="project" value="UniProtKB-KW"/>
</dbReference>
<keyword evidence="4" id="KW-0413">Isomerase</keyword>
<evidence type="ECO:0000256" key="10">
    <source>
        <dbReference type="ARBA" id="ARBA00041912"/>
    </source>
</evidence>
<evidence type="ECO:0000256" key="6">
    <source>
        <dbReference type="ARBA" id="ARBA00036823"/>
    </source>
</evidence>
<evidence type="ECO:0000256" key="9">
    <source>
        <dbReference type="ARBA" id="ARBA00041631"/>
    </source>
</evidence>
<dbReference type="EC" id="5.3.2.1" evidence="8"/>
<dbReference type="AlphaFoldDB" id="A0A370DA82"/>
<gene>
    <name evidence="12" type="ORF">DIZ80_14305</name>
</gene>
<dbReference type="GO" id="GO:0050178">
    <property type="term" value="F:phenylpyruvate tautomerase activity"/>
    <property type="evidence" value="ECO:0007669"/>
    <property type="project" value="UniProtKB-EC"/>
</dbReference>
<dbReference type="EC" id="5.3.3.12" evidence="7"/>
<evidence type="ECO:0000256" key="5">
    <source>
        <dbReference type="ARBA" id="ARBA00036735"/>
    </source>
</evidence>
<dbReference type="GO" id="GO:0004167">
    <property type="term" value="F:dopachrome isomerase activity"/>
    <property type="evidence" value="ECO:0007669"/>
    <property type="project" value="UniProtKB-EC"/>
</dbReference>
<accession>A0A370DA82</accession>
<dbReference type="PANTHER" id="PTHR11954:SF6">
    <property type="entry name" value="MACROPHAGE MIGRATION INHIBITORY FACTOR"/>
    <property type="match status" value="1"/>
</dbReference>
<evidence type="ECO:0000256" key="11">
    <source>
        <dbReference type="ARBA" id="ARBA00042730"/>
    </source>
</evidence>
<evidence type="ECO:0000313" key="13">
    <source>
        <dbReference type="Proteomes" id="UP000254266"/>
    </source>
</evidence>
<dbReference type="Gene3D" id="3.30.429.10">
    <property type="entry name" value="Macrophage Migration Inhibitory Factor"/>
    <property type="match status" value="1"/>
</dbReference>
<keyword evidence="2" id="KW-0202">Cytokine</keyword>
<evidence type="ECO:0000256" key="7">
    <source>
        <dbReference type="ARBA" id="ARBA00038932"/>
    </source>
</evidence>
<keyword evidence="3" id="KW-0964">Secreted</keyword>
<comment type="caution">
    <text evidence="12">The sequence shown here is derived from an EMBL/GenBank/DDBJ whole genome shotgun (WGS) entry which is preliminary data.</text>
</comment>
<proteinExistence type="predicted"/>
<keyword evidence="13" id="KW-1185">Reference proteome</keyword>
<evidence type="ECO:0000256" key="3">
    <source>
        <dbReference type="ARBA" id="ARBA00022525"/>
    </source>
</evidence>
<evidence type="ECO:0000313" key="12">
    <source>
        <dbReference type="EMBL" id="RDH81274.1"/>
    </source>
</evidence>
<comment type="subcellular location">
    <subcellularLocation>
        <location evidence="1">Secreted</location>
    </subcellularLocation>
</comment>
<organism evidence="12 13">
    <name type="scientific">endosymbiont of Galathealinum brachiosum</name>
    <dbReference type="NCBI Taxonomy" id="2200906"/>
    <lineage>
        <taxon>Bacteria</taxon>
        <taxon>Pseudomonadati</taxon>
        <taxon>Pseudomonadota</taxon>
        <taxon>Gammaproteobacteria</taxon>
        <taxon>sulfur-oxidizing symbionts</taxon>
    </lineage>
</organism>
<name>A0A370DA82_9GAMM</name>
<evidence type="ECO:0000256" key="2">
    <source>
        <dbReference type="ARBA" id="ARBA00022514"/>
    </source>
</evidence>
<dbReference type="GO" id="GO:0005615">
    <property type="term" value="C:extracellular space"/>
    <property type="evidence" value="ECO:0007669"/>
    <property type="project" value="UniProtKB-KW"/>
</dbReference>
<evidence type="ECO:0000256" key="1">
    <source>
        <dbReference type="ARBA" id="ARBA00004613"/>
    </source>
</evidence>
<sequence>MPLLTIKTNIQLENKISIAELASELTTQILGKPESYVMVNIEDNQCLMFAGDHQPCALVKLKSLNLPETTTTDFSSSLCDFINTQTGIDTSRIYIEFSNPERHMWGWNKRTF</sequence>
<dbReference type="PANTHER" id="PTHR11954">
    <property type="entry name" value="D-DOPACHROME DECARBOXYLASE"/>
    <property type="match status" value="1"/>
</dbReference>
<evidence type="ECO:0000256" key="8">
    <source>
        <dbReference type="ARBA" id="ARBA00039086"/>
    </source>
</evidence>
<reference evidence="12 13" key="1">
    <citation type="journal article" date="2018" name="ISME J.">
        <title>Endosymbiont genomes yield clues of tubeworm success.</title>
        <authorList>
            <person name="Li Y."/>
            <person name="Liles M.R."/>
            <person name="Halanych K.M."/>
        </authorList>
    </citation>
    <scope>NUCLEOTIDE SEQUENCE [LARGE SCALE GENOMIC DNA]</scope>
    <source>
        <strain evidence="12">A1464</strain>
    </source>
</reference>
<dbReference type="EMBL" id="QFXC01000013">
    <property type="protein sequence ID" value="RDH81274.1"/>
    <property type="molecule type" value="Genomic_DNA"/>
</dbReference>
<dbReference type="SUPFAM" id="SSF55331">
    <property type="entry name" value="Tautomerase/MIF"/>
    <property type="match status" value="1"/>
</dbReference>
<dbReference type="Pfam" id="PF01187">
    <property type="entry name" value="MIF"/>
    <property type="match status" value="1"/>
</dbReference>